<keyword evidence="3" id="KW-1185">Reference proteome</keyword>
<evidence type="ECO:0000313" key="3">
    <source>
        <dbReference type="Proteomes" id="UP000294530"/>
    </source>
</evidence>
<dbReference type="RefSeq" id="XP_067820839.1">
    <property type="nucleotide sequence ID" value="XM_067960777.1"/>
</dbReference>
<evidence type="ECO:0000256" key="1">
    <source>
        <dbReference type="SAM" id="Coils"/>
    </source>
</evidence>
<evidence type="ECO:0000313" key="2">
    <source>
        <dbReference type="EMBL" id="TDH71340.1"/>
    </source>
</evidence>
<dbReference type="GeneID" id="94346448"/>
<dbReference type="AlphaFoldDB" id="A0A976IH40"/>
<reference evidence="2 3" key="1">
    <citation type="journal article" date="2021" name="Genome Biol.">
        <title>AFLAP: assembly-free linkage analysis pipeline using k-mers from genome sequencing data.</title>
        <authorList>
            <person name="Fletcher K."/>
            <person name="Zhang L."/>
            <person name="Gil J."/>
            <person name="Han R."/>
            <person name="Cavanaugh K."/>
            <person name="Michelmore R."/>
        </authorList>
    </citation>
    <scope>NUCLEOTIDE SEQUENCE [LARGE SCALE GENOMIC DNA]</scope>
    <source>
        <strain evidence="2 3">SF5</strain>
    </source>
</reference>
<name>A0A976IH40_BRELC</name>
<organism evidence="2 3">
    <name type="scientific">Bremia lactucae</name>
    <name type="common">Lettuce downy mildew</name>
    <dbReference type="NCBI Taxonomy" id="4779"/>
    <lineage>
        <taxon>Eukaryota</taxon>
        <taxon>Sar</taxon>
        <taxon>Stramenopiles</taxon>
        <taxon>Oomycota</taxon>
        <taxon>Peronosporomycetes</taxon>
        <taxon>Peronosporales</taxon>
        <taxon>Peronosporaceae</taxon>
        <taxon>Bremia</taxon>
    </lineage>
</organism>
<proteinExistence type="predicted"/>
<dbReference type="KEGG" id="blac:94346448"/>
<protein>
    <recommendedName>
        <fullName evidence="4">Phosducin thioredoxin-like domain-containing protein</fullName>
    </recommendedName>
</protein>
<comment type="caution">
    <text evidence="2">The sequence shown here is derived from an EMBL/GenBank/DDBJ whole genome shotgun (WGS) entry which is preliminary data.</text>
</comment>
<accession>A0A976IH40</accession>
<feature type="coiled-coil region" evidence="1">
    <location>
        <begin position="119"/>
        <end position="146"/>
    </location>
</feature>
<dbReference type="OrthoDB" id="72189at2759"/>
<dbReference type="Proteomes" id="UP000294530">
    <property type="component" value="Unassembled WGS sequence"/>
</dbReference>
<evidence type="ECO:0008006" key="4">
    <source>
        <dbReference type="Google" id="ProtNLM"/>
    </source>
</evidence>
<gene>
    <name evidence="2" type="ORF">CCR75_002680</name>
</gene>
<sequence>METVAKHSACTQTNHAHHQLDSYDLDEVDMAFDPTLASCCERDEQEYKKAMKVKAVLTANDPTSGAVRMRQQLFTLPPIVTQQPLVLAPQVSQLKQALISDSESDVDDFDESDDDLSMEVMLAARRQELEKQIQNAKQNIAEGYGVALDAELSQLVQELRNEPEVPRVALVVDNSAAKTAQYLRAMRNKMTEIAQRFLGTKFYIVISARDDESLRVLRIGSAPALAAFRRGECVNSLALDLKAILSDLDVLWEARYLPWLIKSNVLTNERQILKGCQNKASRKEIIKKDESEPKDESEHEGFDCGVKNCRLRFGYEHEHVGSSQLVKDEIASWRQTLNK</sequence>
<dbReference type="EMBL" id="SHOA02000004">
    <property type="protein sequence ID" value="TDH71340.1"/>
    <property type="molecule type" value="Genomic_DNA"/>
</dbReference>
<keyword evidence="1" id="KW-0175">Coiled coil</keyword>